<dbReference type="Pfam" id="PF13380">
    <property type="entry name" value="CoA_binding_2"/>
    <property type="match status" value="1"/>
</dbReference>
<sequence>MEPDIKDILKDAETVAIIGCSNNKYRTSYHIASYLQEQGFNIIPIHPEYDEVLGENTYASIKDLPGETTVDIVDIFRDPAHTAEMVDEIIEWSNKAGQKPVVWTQLGVSSEEAKEKAANAGLSYVEEKCLMVEHKRLKS</sequence>
<dbReference type="InterPro" id="IPR003781">
    <property type="entry name" value="CoA-bd"/>
</dbReference>
<dbReference type="PANTHER" id="PTHR33303">
    <property type="entry name" value="CYTOPLASMIC PROTEIN-RELATED"/>
    <property type="match status" value="1"/>
</dbReference>
<evidence type="ECO:0000259" key="1">
    <source>
        <dbReference type="SMART" id="SM00881"/>
    </source>
</evidence>
<comment type="caution">
    <text evidence="2">The sequence shown here is derived from an EMBL/GenBank/DDBJ whole genome shotgun (WGS) entry which is preliminary data.</text>
</comment>
<feature type="domain" description="CoA-binding" evidence="1">
    <location>
        <begin position="9"/>
        <end position="108"/>
    </location>
</feature>
<proteinExistence type="predicted"/>
<organism evidence="2 3">
    <name type="scientific">Halalkalibaculum roseum</name>
    <dbReference type="NCBI Taxonomy" id="2709311"/>
    <lineage>
        <taxon>Bacteria</taxon>
        <taxon>Pseudomonadati</taxon>
        <taxon>Balneolota</taxon>
        <taxon>Balneolia</taxon>
        <taxon>Balneolales</taxon>
        <taxon>Balneolaceae</taxon>
        <taxon>Halalkalibaculum</taxon>
    </lineage>
</organism>
<keyword evidence="3" id="KW-1185">Reference proteome</keyword>
<dbReference type="SUPFAM" id="SSF51735">
    <property type="entry name" value="NAD(P)-binding Rossmann-fold domains"/>
    <property type="match status" value="1"/>
</dbReference>
<protein>
    <submittedName>
        <fullName evidence="2">CoA-binding protein</fullName>
    </submittedName>
</protein>
<dbReference type="RefSeq" id="WP_165140489.1">
    <property type="nucleotide sequence ID" value="NZ_JAALLT010000002.1"/>
</dbReference>
<dbReference type="PANTHER" id="PTHR33303:SF2">
    <property type="entry name" value="COA-BINDING DOMAIN-CONTAINING PROTEIN"/>
    <property type="match status" value="1"/>
</dbReference>
<gene>
    <name evidence="2" type="ORF">G3570_06525</name>
</gene>
<dbReference type="Proteomes" id="UP000473278">
    <property type="component" value="Unassembled WGS sequence"/>
</dbReference>
<dbReference type="EMBL" id="JAALLT010000002">
    <property type="protein sequence ID" value="NGP76280.1"/>
    <property type="molecule type" value="Genomic_DNA"/>
</dbReference>
<evidence type="ECO:0000313" key="2">
    <source>
        <dbReference type="EMBL" id="NGP76280.1"/>
    </source>
</evidence>
<dbReference type="Gene3D" id="3.40.50.720">
    <property type="entry name" value="NAD(P)-binding Rossmann-like Domain"/>
    <property type="match status" value="1"/>
</dbReference>
<evidence type="ECO:0000313" key="3">
    <source>
        <dbReference type="Proteomes" id="UP000473278"/>
    </source>
</evidence>
<dbReference type="SMART" id="SM00881">
    <property type="entry name" value="CoA_binding"/>
    <property type="match status" value="1"/>
</dbReference>
<accession>A0A6M1STN7</accession>
<name>A0A6M1STN7_9BACT</name>
<dbReference type="InterPro" id="IPR036291">
    <property type="entry name" value="NAD(P)-bd_dom_sf"/>
</dbReference>
<reference evidence="2 3" key="1">
    <citation type="submission" date="2020-02" db="EMBL/GenBank/DDBJ databases">
        <title>Balneolaceae bacterium YR4-1, complete genome.</title>
        <authorList>
            <person name="Li Y."/>
            <person name="Wu S."/>
        </authorList>
    </citation>
    <scope>NUCLEOTIDE SEQUENCE [LARGE SCALE GENOMIC DNA]</scope>
    <source>
        <strain evidence="2 3">YR4-1</strain>
    </source>
</reference>
<dbReference type="AlphaFoldDB" id="A0A6M1STN7"/>